<dbReference type="InterPro" id="IPR038727">
    <property type="entry name" value="NadR/Ttd14_AAA_dom"/>
</dbReference>
<dbReference type="SUPFAM" id="SSF52374">
    <property type="entry name" value="Nucleotidylyl transferase"/>
    <property type="match status" value="1"/>
</dbReference>
<dbReference type="InterPro" id="IPR027417">
    <property type="entry name" value="P-loop_NTPase"/>
</dbReference>
<dbReference type="SUPFAM" id="SSF52540">
    <property type="entry name" value="P-loop containing nucleoside triphosphate hydrolases"/>
    <property type="match status" value="1"/>
</dbReference>
<dbReference type="PANTHER" id="PTHR37512:SF1">
    <property type="entry name" value="NADR_TTD14 AAA DOMAIN-CONTAINING PROTEIN"/>
    <property type="match status" value="1"/>
</dbReference>
<dbReference type="Proteomes" id="UP000461730">
    <property type="component" value="Unassembled WGS sequence"/>
</dbReference>
<reference evidence="3 4" key="1">
    <citation type="submission" date="2019-12" db="EMBL/GenBank/DDBJ databases">
        <title>Chitinophaga sp. strain ysch24 (GDMCC 1.1355), whole genome shotgun sequence.</title>
        <authorList>
            <person name="Zhang X."/>
        </authorList>
    </citation>
    <scope>NUCLEOTIDE SEQUENCE [LARGE SCALE GENOMIC DNA]</scope>
    <source>
        <strain evidence="4">ysch24</strain>
    </source>
</reference>
<feature type="domain" description="NadR/Ttd14 AAA" evidence="2">
    <location>
        <begin position="159"/>
        <end position="311"/>
    </location>
</feature>
<evidence type="ECO:0000313" key="4">
    <source>
        <dbReference type="Proteomes" id="UP000461730"/>
    </source>
</evidence>
<name>A0A7K1U4T1_9BACT</name>
<dbReference type="Gene3D" id="3.40.50.620">
    <property type="entry name" value="HUPs"/>
    <property type="match status" value="1"/>
</dbReference>
<dbReference type="Gene3D" id="3.40.50.300">
    <property type="entry name" value="P-loop containing nucleotide triphosphate hydrolases"/>
    <property type="match status" value="1"/>
</dbReference>
<proteinExistence type="predicted"/>
<feature type="domain" description="Cytidyltransferase-like" evidence="1">
    <location>
        <begin position="6"/>
        <end position="139"/>
    </location>
</feature>
<comment type="caution">
    <text evidence="3">The sequence shown here is derived from an EMBL/GenBank/DDBJ whole genome shotgun (WGS) entry which is preliminary data.</text>
</comment>
<protein>
    <submittedName>
        <fullName evidence="3">AAA family ATPase</fullName>
    </submittedName>
</protein>
<gene>
    <name evidence="3" type="ORF">GO493_13945</name>
</gene>
<evidence type="ECO:0000313" key="3">
    <source>
        <dbReference type="EMBL" id="MVT09368.1"/>
    </source>
</evidence>
<keyword evidence="4" id="KW-1185">Reference proteome</keyword>
<dbReference type="GO" id="GO:0003824">
    <property type="term" value="F:catalytic activity"/>
    <property type="evidence" value="ECO:0007669"/>
    <property type="project" value="InterPro"/>
</dbReference>
<dbReference type="Pfam" id="PF01467">
    <property type="entry name" value="CTP_transf_like"/>
    <property type="match status" value="1"/>
</dbReference>
<dbReference type="NCBIfam" id="TIGR00125">
    <property type="entry name" value="cyt_tran_rel"/>
    <property type="match status" value="1"/>
</dbReference>
<dbReference type="InterPro" id="IPR014729">
    <property type="entry name" value="Rossmann-like_a/b/a_fold"/>
</dbReference>
<organism evidence="3 4">
    <name type="scientific">Chitinophaga tropicalis</name>
    <dbReference type="NCBI Taxonomy" id="2683588"/>
    <lineage>
        <taxon>Bacteria</taxon>
        <taxon>Pseudomonadati</taxon>
        <taxon>Bacteroidota</taxon>
        <taxon>Chitinophagia</taxon>
        <taxon>Chitinophagales</taxon>
        <taxon>Chitinophagaceae</taxon>
        <taxon>Chitinophaga</taxon>
    </lineage>
</organism>
<accession>A0A7K1U4T1</accession>
<dbReference type="EMBL" id="WRXN01000005">
    <property type="protein sequence ID" value="MVT09368.1"/>
    <property type="molecule type" value="Genomic_DNA"/>
</dbReference>
<dbReference type="PANTHER" id="PTHR37512">
    <property type="entry name" value="TRIFUNCTIONAL NAD BIOSYNTHESIS/REGULATOR PROTEIN NADR"/>
    <property type="match status" value="1"/>
</dbReference>
<evidence type="ECO:0000259" key="1">
    <source>
        <dbReference type="Pfam" id="PF01467"/>
    </source>
</evidence>
<dbReference type="Pfam" id="PF13521">
    <property type="entry name" value="AAA_28"/>
    <property type="match status" value="1"/>
</dbReference>
<dbReference type="RefSeq" id="WP_317165426.1">
    <property type="nucleotide sequence ID" value="NZ_WRXN01000005.1"/>
</dbReference>
<dbReference type="InterPro" id="IPR052735">
    <property type="entry name" value="NAD_biosynth-regulator"/>
</dbReference>
<dbReference type="AlphaFoldDB" id="A0A7K1U4T1"/>
<dbReference type="InterPro" id="IPR004821">
    <property type="entry name" value="Cyt_trans-like"/>
</dbReference>
<evidence type="ECO:0000259" key="2">
    <source>
        <dbReference type="Pfam" id="PF13521"/>
    </source>
</evidence>
<sequence>MIKAFVFGKFMPFHKGHQALISFALQHCDALSVLVCCGDKETLPAAVRTQWLKDIYADEPRISVITYEYEESFLPNTSVTSETVSQLWAAQFLKLLPGHSLVITSEPYGDLVAGFMNIRHILFDKERVQFPVSATRIRTEPAAYWKYLPYRVKEDLVTKVVILGTESTGKTTLTERLSKHFHCAAVMEAGRDIVSDSNEFSMDDIRLIAVTHAERIAAAADKSPLLIIDTDIHITLSYAQYAFGEEPVIDTSVFKRNKAGLYLYLKNDVPYMQDGTRLSEEERNLLDVSHRKTLEKYGINYIEICGDWEQRFEQAATAIEAFFK</sequence>